<dbReference type="RefSeq" id="WP_289444705.1">
    <property type="nucleotide sequence ID" value="NZ_JAUCGR010000001.1"/>
</dbReference>
<evidence type="ECO:0000256" key="1">
    <source>
        <dbReference type="SAM" id="Phobius"/>
    </source>
</evidence>
<organism evidence="2 3">
    <name type="scientific">Cellulomonas edaphi</name>
    <dbReference type="NCBI Taxonomy" id="3053468"/>
    <lineage>
        <taxon>Bacteria</taxon>
        <taxon>Bacillati</taxon>
        <taxon>Actinomycetota</taxon>
        <taxon>Actinomycetes</taxon>
        <taxon>Micrococcales</taxon>
        <taxon>Cellulomonadaceae</taxon>
        <taxon>Cellulomonas</taxon>
    </lineage>
</organism>
<sequence>MTDTPATDEIAAAEHHHGAIARRVDALHRRVDHLPGGRTALRVLVACVGGAFILAGAAMLVLPGPGWLTIFLGLAILGTEFSFARRINDWLRTQVRRMWAWWKARRGKDGAVSGA</sequence>
<gene>
    <name evidence="2" type="ORF">QRT05_01885</name>
</gene>
<name>A0ABT7S386_9CELL</name>
<comment type="caution">
    <text evidence="2">The sequence shown here is derived from an EMBL/GenBank/DDBJ whole genome shotgun (WGS) entry which is preliminary data.</text>
</comment>
<dbReference type="Pfam" id="PF09656">
    <property type="entry name" value="PGPGW"/>
    <property type="match status" value="1"/>
</dbReference>
<feature type="transmembrane region" description="Helical" evidence="1">
    <location>
        <begin position="39"/>
        <end position="61"/>
    </location>
</feature>
<protein>
    <submittedName>
        <fullName evidence="2">PGPGW domain-containing protein</fullName>
    </submittedName>
</protein>
<dbReference type="EMBL" id="JAUCGR010000001">
    <property type="protein sequence ID" value="MDM7830072.1"/>
    <property type="molecule type" value="Genomic_DNA"/>
</dbReference>
<evidence type="ECO:0000313" key="2">
    <source>
        <dbReference type="EMBL" id="MDM7830072.1"/>
    </source>
</evidence>
<dbReference type="Proteomes" id="UP001321453">
    <property type="component" value="Unassembled WGS sequence"/>
</dbReference>
<keyword evidence="1" id="KW-1133">Transmembrane helix</keyword>
<proteinExistence type="predicted"/>
<evidence type="ECO:0000313" key="3">
    <source>
        <dbReference type="Proteomes" id="UP001321453"/>
    </source>
</evidence>
<feature type="transmembrane region" description="Helical" evidence="1">
    <location>
        <begin position="67"/>
        <end position="87"/>
    </location>
</feature>
<keyword evidence="1" id="KW-0472">Membrane</keyword>
<accession>A0ABT7S386</accession>
<reference evidence="2 3" key="1">
    <citation type="submission" date="2023-06" db="EMBL/GenBank/DDBJ databases">
        <title>Cellulomonas sp. MW9 Whole genome sequence.</title>
        <authorList>
            <person name="Park S."/>
        </authorList>
    </citation>
    <scope>NUCLEOTIDE SEQUENCE [LARGE SCALE GENOMIC DNA]</scope>
    <source>
        <strain evidence="2 3">MW9</strain>
    </source>
</reference>
<dbReference type="InterPro" id="IPR019099">
    <property type="entry name" value="Uncharacterised_PGPGW_TM"/>
</dbReference>
<keyword evidence="1" id="KW-0812">Transmembrane</keyword>
<keyword evidence="3" id="KW-1185">Reference proteome</keyword>